<accession>A0A1T4QI79</accession>
<reference evidence="3" key="1">
    <citation type="submission" date="2017-02" db="EMBL/GenBank/DDBJ databases">
        <authorList>
            <person name="Varghese N."/>
            <person name="Submissions S."/>
        </authorList>
    </citation>
    <scope>NUCLEOTIDE SEQUENCE [LARGE SCALE GENOMIC DNA]</scope>
    <source>
        <strain evidence="3">ATCC 27094</strain>
    </source>
</reference>
<name>A0A1T4QI79_9HYPH</name>
<proteinExistence type="predicted"/>
<feature type="transmembrane region" description="Helical" evidence="1">
    <location>
        <begin position="208"/>
        <end position="227"/>
    </location>
</feature>
<dbReference type="InterPro" id="IPR025333">
    <property type="entry name" value="DUF4239"/>
</dbReference>
<dbReference type="OrthoDB" id="7375791at2"/>
<evidence type="ECO:0000313" key="3">
    <source>
        <dbReference type="Proteomes" id="UP000190092"/>
    </source>
</evidence>
<feature type="transmembrane region" description="Helical" evidence="1">
    <location>
        <begin position="6"/>
        <end position="28"/>
    </location>
</feature>
<dbReference type="Proteomes" id="UP000190092">
    <property type="component" value="Unassembled WGS sequence"/>
</dbReference>
<keyword evidence="1" id="KW-0472">Membrane</keyword>
<protein>
    <recommendedName>
        <fullName evidence="4">DUF4239 domain-containing protein</fullName>
    </recommendedName>
</protein>
<organism evidence="2 3">
    <name type="scientific">Enhydrobacter aerosaccus</name>
    <dbReference type="NCBI Taxonomy" id="225324"/>
    <lineage>
        <taxon>Bacteria</taxon>
        <taxon>Pseudomonadati</taxon>
        <taxon>Pseudomonadota</taxon>
        <taxon>Alphaproteobacteria</taxon>
        <taxon>Hyphomicrobiales</taxon>
        <taxon>Enhydrobacter</taxon>
    </lineage>
</organism>
<keyword evidence="3" id="KW-1185">Reference proteome</keyword>
<keyword evidence="1" id="KW-0812">Transmembrane</keyword>
<sequence>MHTWLAAPWQIALSAAVPVAMAILLFVAEQYGPLAKPIQASTGLVASYFSAVAVIFGLFAALLASDAWRKETMARTAVEAEADAVRTMAHQARVGGIEAQIVPRLRSYIAAASAEVPSSASIEEARSKTDTAFEELLGTITKNSSLDATTRSLLSGSAQSLQKAHDDRLHLATDETSFIKWISIVVFGGITQIALLLVHVGNRHAQRIAVGLFTAAFSFCLVVMAIFDSPFETVLAQQPGAALGAVLKTF</sequence>
<dbReference type="EMBL" id="FUWJ01000003">
    <property type="protein sequence ID" value="SKA03419.1"/>
    <property type="molecule type" value="Genomic_DNA"/>
</dbReference>
<feature type="transmembrane region" description="Helical" evidence="1">
    <location>
        <begin position="178"/>
        <end position="201"/>
    </location>
</feature>
<dbReference type="RefSeq" id="WP_085934939.1">
    <property type="nucleotide sequence ID" value="NZ_FUWJ01000003.1"/>
</dbReference>
<dbReference type="Pfam" id="PF14023">
    <property type="entry name" value="Bestrophin-like"/>
    <property type="match status" value="1"/>
</dbReference>
<evidence type="ECO:0000256" key="1">
    <source>
        <dbReference type="SAM" id="Phobius"/>
    </source>
</evidence>
<gene>
    <name evidence="2" type="ORF">SAMN02745126_03244</name>
</gene>
<keyword evidence="1" id="KW-1133">Transmembrane helix</keyword>
<evidence type="ECO:0008006" key="4">
    <source>
        <dbReference type="Google" id="ProtNLM"/>
    </source>
</evidence>
<dbReference type="STRING" id="225324.SAMN02745126_03244"/>
<feature type="transmembrane region" description="Helical" evidence="1">
    <location>
        <begin position="40"/>
        <end position="64"/>
    </location>
</feature>
<dbReference type="AlphaFoldDB" id="A0A1T4QI79"/>
<evidence type="ECO:0000313" key="2">
    <source>
        <dbReference type="EMBL" id="SKA03419.1"/>
    </source>
</evidence>